<sequence>MKFAAALALLHLVTAVPVEFSKRDLLGSIFENQLIDETPCRAVTILFVRGTAELGNVGTLTGPPFFEAVADRIGASNLAVQGVEYDASIAGSWFVAARQGAQVVHNTADLLGSQQSSRISSVVLFGDPFDGQPVGLIPADRALVICFTLDSICDGTSLILPAHLDYSRDVGLAADFVVANLGRW</sequence>
<dbReference type="SMART" id="SM01110">
    <property type="entry name" value="Cutinase"/>
    <property type="match status" value="1"/>
</dbReference>
<dbReference type="PANTHER" id="PTHR48250">
    <property type="entry name" value="CUTINASE 2-RELATED"/>
    <property type="match status" value="1"/>
</dbReference>
<evidence type="ECO:0000256" key="1">
    <source>
        <dbReference type="ARBA" id="ARBA00004613"/>
    </source>
</evidence>
<evidence type="ECO:0000256" key="11">
    <source>
        <dbReference type="SAM" id="SignalP"/>
    </source>
</evidence>
<dbReference type="EMBL" id="CP099418">
    <property type="protein sequence ID" value="USW47394.1"/>
    <property type="molecule type" value="Genomic_DNA"/>
</dbReference>
<evidence type="ECO:0000256" key="6">
    <source>
        <dbReference type="ARBA" id="ARBA00022729"/>
    </source>
</evidence>
<organism evidence="12 13">
    <name type="scientific">Septoria linicola</name>
    <dbReference type="NCBI Taxonomy" id="215465"/>
    <lineage>
        <taxon>Eukaryota</taxon>
        <taxon>Fungi</taxon>
        <taxon>Dikarya</taxon>
        <taxon>Ascomycota</taxon>
        <taxon>Pezizomycotina</taxon>
        <taxon>Dothideomycetes</taxon>
        <taxon>Dothideomycetidae</taxon>
        <taxon>Mycosphaerellales</taxon>
        <taxon>Mycosphaerellaceae</taxon>
        <taxon>Septoria</taxon>
    </lineage>
</organism>
<dbReference type="GO" id="GO:0016052">
    <property type="term" value="P:carbohydrate catabolic process"/>
    <property type="evidence" value="ECO:0007669"/>
    <property type="project" value="TreeGrafter"/>
</dbReference>
<keyword evidence="5" id="KW-0964">Secreted</keyword>
<dbReference type="PROSITE" id="PS00931">
    <property type="entry name" value="CUTINASE_2"/>
    <property type="match status" value="1"/>
</dbReference>
<dbReference type="GO" id="GO:0050525">
    <property type="term" value="F:cutinase activity"/>
    <property type="evidence" value="ECO:0007669"/>
    <property type="project" value="UniProtKB-EC"/>
</dbReference>
<comment type="subcellular location">
    <subcellularLocation>
        <location evidence="1">Secreted</location>
    </subcellularLocation>
</comment>
<keyword evidence="13" id="KW-1185">Reference proteome</keyword>
<feature type="chain" id="PRO_5040141519" description="cutinase" evidence="11">
    <location>
        <begin position="16"/>
        <end position="184"/>
    </location>
</feature>
<dbReference type="Pfam" id="PF01083">
    <property type="entry name" value="Cutinase"/>
    <property type="match status" value="2"/>
</dbReference>
<proteinExistence type="inferred from homology"/>
<evidence type="ECO:0000256" key="4">
    <source>
        <dbReference type="ARBA" id="ARBA00022487"/>
    </source>
</evidence>
<dbReference type="EC" id="3.1.1.74" evidence="3"/>
<evidence type="ECO:0000313" key="13">
    <source>
        <dbReference type="Proteomes" id="UP001056384"/>
    </source>
</evidence>
<evidence type="ECO:0000256" key="2">
    <source>
        <dbReference type="ARBA" id="ARBA00007534"/>
    </source>
</evidence>
<comment type="similarity">
    <text evidence="2">Belongs to the cutinase family.</text>
</comment>
<evidence type="ECO:0000256" key="3">
    <source>
        <dbReference type="ARBA" id="ARBA00013095"/>
    </source>
</evidence>
<keyword evidence="8 10" id="KW-1015">Disulfide bond</keyword>
<accession>A0A9Q9AGW0</accession>
<dbReference type="AlphaFoldDB" id="A0A9Q9AGW0"/>
<dbReference type="Gene3D" id="3.40.50.1820">
    <property type="entry name" value="alpha/beta hydrolase"/>
    <property type="match status" value="2"/>
</dbReference>
<comment type="catalytic activity">
    <reaction evidence="9">
        <text>cutin + H2O = cutin monomers.</text>
        <dbReference type="EC" id="3.1.1.74"/>
    </reaction>
</comment>
<feature type="signal peptide" evidence="11">
    <location>
        <begin position="1"/>
        <end position="15"/>
    </location>
</feature>
<evidence type="ECO:0000256" key="10">
    <source>
        <dbReference type="PIRSR" id="PIRSR611150-2"/>
    </source>
</evidence>
<evidence type="ECO:0000313" key="12">
    <source>
        <dbReference type="EMBL" id="USW47394.1"/>
    </source>
</evidence>
<reference evidence="12" key="1">
    <citation type="submission" date="2022-06" db="EMBL/GenBank/DDBJ databases">
        <title>Complete genome sequences of two strains of the flax pathogen Septoria linicola.</title>
        <authorList>
            <person name="Lapalu N."/>
            <person name="Simon A."/>
            <person name="Demenou B."/>
            <person name="Paumier D."/>
            <person name="Guillot M.-P."/>
            <person name="Gout L."/>
            <person name="Valade R."/>
        </authorList>
    </citation>
    <scope>NUCLEOTIDE SEQUENCE</scope>
    <source>
        <strain evidence="12">SE15195</strain>
    </source>
</reference>
<keyword evidence="4" id="KW-0719">Serine esterase</keyword>
<feature type="disulfide bond" evidence="10">
    <location>
        <begin position="146"/>
        <end position="153"/>
    </location>
</feature>
<dbReference type="InterPro" id="IPR000675">
    <property type="entry name" value="Cutinase/axe"/>
</dbReference>
<dbReference type="PANTHER" id="PTHR48250:SF3">
    <property type="entry name" value="CUTINASE 1-RELATED"/>
    <property type="match status" value="1"/>
</dbReference>
<dbReference type="OrthoDB" id="2975078at2759"/>
<protein>
    <recommendedName>
        <fullName evidence="3">cutinase</fullName>
        <ecNumber evidence="3">3.1.1.74</ecNumber>
    </recommendedName>
</protein>
<dbReference type="Proteomes" id="UP001056384">
    <property type="component" value="Chromosome 1"/>
</dbReference>
<dbReference type="InterPro" id="IPR029058">
    <property type="entry name" value="AB_hydrolase_fold"/>
</dbReference>
<evidence type="ECO:0000256" key="7">
    <source>
        <dbReference type="ARBA" id="ARBA00022801"/>
    </source>
</evidence>
<keyword evidence="7 12" id="KW-0378">Hydrolase</keyword>
<evidence type="ECO:0000256" key="8">
    <source>
        <dbReference type="ARBA" id="ARBA00023157"/>
    </source>
</evidence>
<dbReference type="InterPro" id="IPR043579">
    <property type="entry name" value="CUTINASE_2"/>
</dbReference>
<dbReference type="GO" id="GO:0005576">
    <property type="term" value="C:extracellular region"/>
    <property type="evidence" value="ECO:0007669"/>
    <property type="project" value="UniProtKB-SubCell"/>
</dbReference>
<keyword evidence="6 11" id="KW-0732">Signal</keyword>
<dbReference type="InterPro" id="IPR011150">
    <property type="entry name" value="Cutinase_monf"/>
</dbReference>
<gene>
    <name evidence="12" type="ORF">Slin15195_G007130</name>
</gene>
<evidence type="ECO:0000256" key="9">
    <source>
        <dbReference type="ARBA" id="ARBA00034045"/>
    </source>
</evidence>
<name>A0A9Q9AGW0_9PEZI</name>
<evidence type="ECO:0000256" key="5">
    <source>
        <dbReference type="ARBA" id="ARBA00022525"/>
    </source>
</evidence>
<dbReference type="SUPFAM" id="SSF53474">
    <property type="entry name" value="alpha/beta-Hydrolases"/>
    <property type="match status" value="1"/>
</dbReference>